<dbReference type="Pfam" id="PF14903">
    <property type="entry name" value="WG_beta_rep"/>
    <property type="match status" value="2"/>
</dbReference>
<evidence type="ECO:0000313" key="1">
    <source>
        <dbReference type="EMBL" id="XBL13739.1"/>
    </source>
</evidence>
<organism evidence="1 2">
    <name type="scientific">Mariniflexile litorale</name>
    <dbReference type="NCBI Taxonomy" id="3045158"/>
    <lineage>
        <taxon>Bacteria</taxon>
        <taxon>Pseudomonadati</taxon>
        <taxon>Bacteroidota</taxon>
        <taxon>Flavobacteriia</taxon>
        <taxon>Flavobacteriales</taxon>
        <taxon>Flavobacteriaceae</taxon>
        <taxon>Mariniflexile</taxon>
    </lineage>
</organism>
<evidence type="ECO:0000313" key="2">
    <source>
        <dbReference type="Proteomes" id="UP001224325"/>
    </source>
</evidence>
<name>A0AAU7EE79_9FLAO</name>
<keyword evidence="2" id="KW-1185">Reference proteome</keyword>
<dbReference type="EMBL" id="CP155618">
    <property type="protein sequence ID" value="XBL13739.1"/>
    <property type="molecule type" value="Genomic_DNA"/>
</dbReference>
<dbReference type="AlphaFoldDB" id="A0AAU7EE79"/>
<protein>
    <submittedName>
        <fullName evidence="1">WG repeat-containing protein</fullName>
    </submittedName>
</protein>
<dbReference type="KEGG" id="mlil:QLS71_015615"/>
<proteinExistence type="predicted"/>
<reference evidence="1" key="1">
    <citation type="submission" date="2024-04" db="EMBL/GenBank/DDBJ databases">
        <title>Mariniflexile litorale, isolated from the shallow sediments of the Sea of Japan.</title>
        <authorList>
            <person name="Romanenko L."/>
            <person name="Isaeva M."/>
        </authorList>
    </citation>
    <scope>NUCLEOTIDE SEQUENCE [LARGE SCALE GENOMIC DNA]</scope>
    <source>
        <strain evidence="1">KMM 9835</strain>
    </source>
</reference>
<gene>
    <name evidence="1" type="ORF">QLS71_015615</name>
</gene>
<sequence length="203" mass="23071">MKKVKFILLIILIIPILGLAQSLENLDYISPFHNGYAAIKKDNQWAFINTEGAIAIDFRNDLVARTVGDVNYPMFSDDRCLIEELKEGISYFGYIDTFGKTVIKPQFLNATNFSEGSSIALKLVKEIVGENEALVKNIVYYRYFEVTIDIEGNVINYLTPKGKNVVLDKEFLTYPPEIMSKQISKNVFAIKGKGNRWTIINNK</sequence>
<dbReference type="InterPro" id="IPR032774">
    <property type="entry name" value="WG_beta_rep"/>
</dbReference>
<dbReference type="RefSeq" id="WP_308992864.1">
    <property type="nucleotide sequence ID" value="NZ_CP155618.1"/>
</dbReference>
<accession>A0AAU7EE79</accession>
<dbReference type="Proteomes" id="UP001224325">
    <property type="component" value="Chromosome"/>
</dbReference>